<evidence type="ECO:0000313" key="4">
    <source>
        <dbReference type="Proteomes" id="UP000596742"/>
    </source>
</evidence>
<feature type="region of interest" description="Disordered" evidence="1">
    <location>
        <begin position="25"/>
        <end position="63"/>
    </location>
</feature>
<accession>A0A8B6ECZ2</accession>
<dbReference type="EMBL" id="UYJE01004848">
    <property type="protein sequence ID" value="VDI31918.1"/>
    <property type="molecule type" value="Genomic_DNA"/>
</dbReference>
<organism evidence="3 4">
    <name type="scientific">Mytilus galloprovincialis</name>
    <name type="common">Mediterranean mussel</name>
    <dbReference type="NCBI Taxonomy" id="29158"/>
    <lineage>
        <taxon>Eukaryota</taxon>
        <taxon>Metazoa</taxon>
        <taxon>Spiralia</taxon>
        <taxon>Lophotrochozoa</taxon>
        <taxon>Mollusca</taxon>
        <taxon>Bivalvia</taxon>
        <taxon>Autobranchia</taxon>
        <taxon>Pteriomorphia</taxon>
        <taxon>Mytilida</taxon>
        <taxon>Mytiloidea</taxon>
        <taxon>Mytilidae</taxon>
        <taxon>Mytilinae</taxon>
        <taxon>Mytilus</taxon>
    </lineage>
</organism>
<dbReference type="OrthoDB" id="6152649at2759"/>
<dbReference type="Proteomes" id="UP000596742">
    <property type="component" value="Unassembled WGS sequence"/>
</dbReference>
<feature type="compositionally biased region" description="Low complexity" evidence="1">
    <location>
        <begin position="34"/>
        <end position="49"/>
    </location>
</feature>
<protein>
    <submittedName>
        <fullName evidence="3">Uncharacterized protein</fullName>
    </submittedName>
</protein>
<feature type="chain" id="PRO_5032479621" evidence="2">
    <location>
        <begin position="23"/>
        <end position="178"/>
    </location>
</feature>
<keyword evidence="4" id="KW-1185">Reference proteome</keyword>
<sequence>MRLHITLSLVIFVIYVPSVIHGGGAPPTPPPTTPIYTDSTTNPPTTTTPTPVPNIAPKPAPNRVCTGPKQVQIQELVGARISGRYPTASIRRAIFKSRRKNRHGLHFARGYGHGFCETYRHKTSDTSSVSSRPIPFWLDSCPKYTKYFYFPKAIIYKGQTCWMLSPWYRLRCPYTACT</sequence>
<gene>
    <name evidence="3" type="ORF">MGAL_10B073048</name>
</gene>
<name>A0A8B6ECZ2_MYTGA</name>
<reference evidence="3" key="1">
    <citation type="submission" date="2018-11" db="EMBL/GenBank/DDBJ databases">
        <authorList>
            <person name="Alioto T."/>
            <person name="Alioto T."/>
        </authorList>
    </citation>
    <scope>NUCLEOTIDE SEQUENCE</scope>
</reference>
<evidence type="ECO:0000313" key="3">
    <source>
        <dbReference type="EMBL" id="VDI31918.1"/>
    </source>
</evidence>
<evidence type="ECO:0000256" key="2">
    <source>
        <dbReference type="SAM" id="SignalP"/>
    </source>
</evidence>
<feature type="compositionally biased region" description="Pro residues" evidence="1">
    <location>
        <begin position="50"/>
        <end position="60"/>
    </location>
</feature>
<keyword evidence="2" id="KW-0732">Signal</keyword>
<evidence type="ECO:0000256" key="1">
    <source>
        <dbReference type="SAM" id="MobiDB-lite"/>
    </source>
</evidence>
<feature type="signal peptide" evidence="2">
    <location>
        <begin position="1"/>
        <end position="22"/>
    </location>
</feature>
<dbReference type="AlphaFoldDB" id="A0A8B6ECZ2"/>
<proteinExistence type="predicted"/>
<comment type="caution">
    <text evidence="3">The sequence shown here is derived from an EMBL/GenBank/DDBJ whole genome shotgun (WGS) entry which is preliminary data.</text>
</comment>